<name>X1DA73_9ZZZZ</name>
<dbReference type="InterPro" id="IPR014123">
    <property type="entry name" value="Superoxide_dismutase_Ni-type"/>
</dbReference>
<organism evidence="1">
    <name type="scientific">marine sediment metagenome</name>
    <dbReference type="NCBI Taxonomy" id="412755"/>
    <lineage>
        <taxon>unclassified sequences</taxon>
        <taxon>metagenomes</taxon>
        <taxon>ecological metagenomes</taxon>
    </lineage>
</organism>
<dbReference type="Pfam" id="PF09055">
    <property type="entry name" value="Sod_Ni"/>
    <property type="match status" value="1"/>
</dbReference>
<sequence length="88" mass="9656">QEHNQLARWVVTKETHAGAIQSTIADYFLAQRIKSDSPSYADQLKAAHAVTVAAMKCKQSTDGATAATLETAIHDLYRAYEGKEPDLH</sequence>
<dbReference type="EMBL" id="BART01020690">
    <property type="protein sequence ID" value="GAH05195.1"/>
    <property type="molecule type" value="Genomic_DNA"/>
</dbReference>
<protein>
    <submittedName>
        <fullName evidence="1">Uncharacterized protein</fullName>
    </submittedName>
</protein>
<proteinExistence type="predicted"/>
<comment type="caution">
    <text evidence="1">The sequence shown here is derived from an EMBL/GenBank/DDBJ whole genome shotgun (WGS) entry which is preliminary data.</text>
</comment>
<feature type="non-terminal residue" evidence="1">
    <location>
        <position position="1"/>
    </location>
</feature>
<dbReference type="GO" id="GO:0004784">
    <property type="term" value="F:superoxide dismutase activity"/>
    <property type="evidence" value="ECO:0007669"/>
    <property type="project" value="InterPro"/>
</dbReference>
<reference evidence="1" key="1">
    <citation type="journal article" date="2014" name="Front. Microbiol.">
        <title>High frequency of phylogenetically diverse reductive dehalogenase-homologous genes in deep subseafloor sedimentary metagenomes.</title>
        <authorList>
            <person name="Kawai M."/>
            <person name="Futagami T."/>
            <person name="Toyoda A."/>
            <person name="Takaki Y."/>
            <person name="Nishi S."/>
            <person name="Hori S."/>
            <person name="Arai W."/>
            <person name="Tsubouchi T."/>
            <person name="Morono Y."/>
            <person name="Uchiyama I."/>
            <person name="Ito T."/>
            <person name="Fujiyama A."/>
            <person name="Inagaki F."/>
            <person name="Takami H."/>
        </authorList>
    </citation>
    <scope>NUCLEOTIDE SEQUENCE</scope>
    <source>
        <strain evidence="1">Expedition CK06-06</strain>
    </source>
</reference>
<evidence type="ECO:0000313" key="1">
    <source>
        <dbReference type="EMBL" id="GAH05195.1"/>
    </source>
</evidence>
<dbReference type="AlphaFoldDB" id="X1DA73"/>
<dbReference type="GO" id="GO:0016151">
    <property type="term" value="F:nickel cation binding"/>
    <property type="evidence" value="ECO:0007669"/>
    <property type="project" value="InterPro"/>
</dbReference>
<dbReference type="Gene3D" id="1.20.120.400">
    <property type="entry name" value="Nickel-containing superoxide dismutase"/>
    <property type="match status" value="1"/>
</dbReference>
<accession>X1DA73</accession>
<gene>
    <name evidence="1" type="ORF">S01H4_38371</name>
</gene>
<dbReference type="InterPro" id="IPR036502">
    <property type="entry name" value="NiSOD_sf"/>
</dbReference>